<name>A0A382XWF3_9ZZZZ</name>
<protein>
    <recommendedName>
        <fullName evidence="2">Glycosyltransferase subfamily 4-like N-terminal domain-containing protein</fullName>
    </recommendedName>
</protein>
<gene>
    <name evidence="1" type="ORF">METZ01_LOCUS427665</name>
</gene>
<reference evidence="1" key="1">
    <citation type="submission" date="2018-05" db="EMBL/GenBank/DDBJ databases">
        <authorList>
            <person name="Lanie J.A."/>
            <person name="Ng W.-L."/>
            <person name="Kazmierczak K.M."/>
            <person name="Andrzejewski T.M."/>
            <person name="Davidsen T.M."/>
            <person name="Wayne K.J."/>
            <person name="Tettelin H."/>
            <person name="Glass J.I."/>
            <person name="Rusch D."/>
            <person name="Podicherti R."/>
            <person name="Tsui H.-C.T."/>
            <person name="Winkler M.E."/>
        </authorList>
    </citation>
    <scope>NUCLEOTIDE SEQUENCE</scope>
</reference>
<evidence type="ECO:0000313" key="1">
    <source>
        <dbReference type="EMBL" id="SVD74811.1"/>
    </source>
</evidence>
<dbReference type="EMBL" id="UINC01170659">
    <property type="protein sequence ID" value="SVD74811.1"/>
    <property type="molecule type" value="Genomic_DNA"/>
</dbReference>
<feature type="non-terminal residue" evidence="1">
    <location>
        <position position="232"/>
    </location>
</feature>
<dbReference type="Gene3D" id="3.40.50.2000">
    <property type="entry name" value="Glycogen Phosphorylase B"/>
    <property type="match status" value="2"/>
</dbReference>
<proteinExistence type="predicted"/>
<sequence>MFEIEVLQPPRNNLQSGGYLFNYKITQNLKKKCSCRLVEIENKDLVKYLSKRAKNKSVIILDSIYLKYIDYSEIEPLLKGRNRRIMLLLHLLPSADLNKENSTLTLKRKIQSRELGWIKKSNLVIIVTGKNYKKELVKKGVCPSRIKVICPGQETKILKNKEVSNRVKHPVRGVTVGSICPRKNQILLLEILRKIKPELYEWTFIGNMDLSPKYTKKLIHIVKKGKMKNSIF</sequence>
<evidence type="ECO:0008006" key="2">
    <source>
        <dbReference type="Google" id="ProtNLM"/>
    </source>
</evidence>
<dbReference type="AlphaFoldDB" id="A0A382XWF3"/>
<organism evidence="1">
    <name type="scientific">marine metagenome</name>
    <dbReference type="NCBI Taxonomy" id="408172"/>
    <lineage>
        <taxon>unclassified sequences</taxon>
        <taxon>metagenomes</taxon>
        <taxon>ecological metagenomes</taxon>
    </lineage>
</organism>
<dbReference type="SUPFAM" id="SSF53756">
    <property type="entry name" value="UDP-Glycosyltransferase/glycogen phosphorylase"/>
    <property type="match status" value="1"/>
</dbReference>
<accession>A0A382XWF3</accession>